<keyword evidence="3 6" id="KW-1133">Transmembrane helix</keyword>
<keyword evidence="4 6" id="KW-0472">Membrane</keyword>
<dbReference type="SMART" id="SM00014">
    <property type="entry name" value="acidPPc"/>
    <property type="match status" value="1"/>
</dbReference>
<dbReference type="GeneID" id="66115614"/>
<organism evidence="8 9">
    <name type="scientific">Scheffersomyces spartinae</name>
    <dbReference type="NCBI Taxonomy" id="45513"/>
    <lineage>
        <taxon>Eukaryota</taxon>
        <taxon>Fungi</taxon>
        <taxon>Dikarya</taxon>
        <taxon>Ascomycota</taxon>
        <taxon>Saccharomycotina</taxon>
        <taxon>Pichiomycetes</taxon>
        <taxon>Debaryomycetaceae</taxon>
        <taxon>Scheffersomyces</taxon>
    </lineage>
</organism>
<feature type="transmembrane region" description="Helical" evidence="6">
    <location>
        <begin position="343"/>
        <end position="365"/>
    </location>
</feature>
<evidence type="ECO:0000256" key="5">
    <source>
        <dbReference type="SAM" id="MobiDB-lite"/>
    </source>
</evidence>
<evidence type="ECO:0000259" key="7">
    <source>
        <dbReference type="SMART" id="SM00014"/>
    </source>
</evidence>
<reference evidence="8" key="1">
    <citation type="submission" date="2021-03" db="EMBL/GenBank/DDBJ databases">
        <authorList>
            <person name="Palmer J.M."/>
        </authorList>
    </citation>
    <scope>NUCLEOTIDE SEQUENCE</scope>
    <source>
        <strain evidence="8">ARV_011</strain>
    </source>
</reference>
<dbReference type="GO" id="GO:0016020">
    <property type="term" value="C:membrane"/>
    <property type="evidence" value="ECO:0007669"/>
    <property type="project" value="UniProtKB-SubCell"/>
</dbReference>
<evidence type="ECO:0000256" key="3">
    <source>
        <dbReference type="ARBA" id="ARBA00022989"/>
    </source>
</evidence>
<dbReference type="RefSeq" id="XP_043051400.1">
    <property type="nucleotide sequence ID" value="XM_043193012.1"/>
</dbReference>
<dbReference type="InterPro" id="IPR000326">
    <property type="entry name" value="PAP2/HPO"/>
</dbReference>
<feature type="transmembrane region" description="Helical" evidence="6">
    <location>
        <begin position="396"/>
        <end position="415"/>
    </location>
</feature>
<name>A0A9P8AJW7_9ASCO</name>
<feature type="domain" description="Phosphatidic acid phosphatase type 2/haloperoxidase" evidence="7">
    <location>
        <begin position="274"/>
        <end position="411"/>
    </location>
</feature>
<feature type="region of interest" description="Disordered" evidence="5">
    <location>
        <begin position="1"/>
        <end position="38"/>
    </location>
</feature>
<feature type="transmembrane region" description="Helical" evidence="6">
    <location>
        <begin position="276"/>
        <end position="295"/>
    </location>
</feature>
<gene>
    <name evidence="8" type="primary">IPC1</name>
    <name evidence="8" type="ORF">KQ657_002240</name>
</gene>
<dbReference type="CDD" id="cd03386">
    <property type="entry name" value="PAP2_Aur1_like"/>
    <property type="match status" value="1"/>
</dbReference>
<accession>A0A9P8AJW7</accession>
<evidence type="ECO:0000256" key="6">
    <source>
        <dbReference type="SAM" id="Phobius"/>
    </source>
</evidence>
<feature type="transmembrane region" description="Helical" evidence="6">
    <location>
        <begin position="247"/>
        <end position="269"/>
    </location>
</feature>
<dbReference type="InterPro" id="IPR036938">
    <property type="entry name" value="PAP2/HPO_sf"/>
</dbReference>
<evidence type="ECO:0000313" key="9">
    <source>
        <dbReference type="Proteomes" id="UP000790833"/>
    </source>
</evidence>
<feature type="transmembrane region" description="Helical" evidence="6">
    <location>
        <begin position="372"/>
        <end position="390"/>
    </location>
</feature>
<dbReference type="GO" id="GO:0006676">
    <property type="term" value="P:mannosyl diphosphorylinositol ceramide metabolic process"/>
    <property type="evidence" value="ECO:0007669"/>
    <property type="project" value="TreeGrafter"/>
</dbReference>
<comment type="subcellular location">
    <subcellularLocation>
        <location evidence="1">Membrane</location>
        <topology evidence="1">Multi-pass membrane protein</topology>
    </subcellularLocation>
</comment>
<dbReference type="GO" id="GO:0070916">
    <property type="term" value="C:inositol phosphoceramide synthase complex"/>
    <property type="evidence" value="ECO:0007669"/>
    <property type="project" value="TreeGrafter"/>
</dbReference>
<dbReference type="SUPFAM" id="SSF48317">
    <property type="entry name" value="Acid phosphatase/Vanadium-dependent haloperoxidase"/>
    <property type="match status" value="1"/>
</dbReference>
<evidence type="ECO:0000256" key="4">
    <source>
        <dbReference type="ARBA" id="ARBA00023136"/>
    </source>
</evidence>
<dbReference type="GO" id="GO:0030148">
    <property type="term" value="P:sphingolipid biosynthetic process"/>
    <property type="evidence" value="ECO:0007669"/>
    <property type="project" value="TreeGrafter"/>
</dbReference>
<evidence type="ECO:0000256" key="1">
    <source>
        <dbReference type="ARBA" id="ARBA00004141"/>
    </source>
</evidence>
<comment type="caution">
    <text evidence="8">The sequence shown here is derived from an EMBL/GenBank/DDBJ whole genome shotgun (WGS) entry which is preliminary data.</text>
</comment>
<dbReference type="OrthoDB" id="5784at2759"/>
<keyword evidence="2 6" id="KW-0812">Transmembrane</keyword>
<feature type="transmembrane region" description="Helical" evidence="6">
    <location>
        <begin position="207"/>
        <end position="227"/>
    </location>
</feature>
<dbReference type="InterPro" id="IPR052185">
    <property type="entry name" value="IPC_Synthase-Related"/>
</dbReference>
<dbReference type="EMBL" id="JAHMUF010000002">
    <property type="protein sequence ID" value="KAG7195855.1"/>
    <property type="molecule type" value="Genomic_DNA"/>
</dbReference>
<dbReference type="Gene3D" id="1.20.144.10">
    <property type="entry name" value="Phosphatidic acid phosphatase type 2/haloperoxidase"/>
    <property type="match status" value="1"/>
</dbReference>
<dbReference type="PANTHER" id="PTHR31310">
    <property type="match status" value="1"/>
</dbReference>
<sequence>MAAATYTSKFPGPFPRDTATGLQSNETGLNVPKGVTLPSSFSNGSDSLSDHLYSGGSNPMNNNYHLLERTELTSASSSASSSSSPSSLSSSSSVFLRVYKVIHYYFLLEKDPNSRLSELNFDTNIIVNLNYLKRYEWSTGDIIHYGFLVLILLFCFLIFPASFLVKFPIIALFGLMFAIPLTSQFFLPALPIFTWLALFFSCAKIPVTWRLPISVRFLPAFETVMYGDNLSSVLAAFTHPVLDILAWLPYGIIHFSVPFVVAALIFIFGPPTSLRAYGFAFGYMNLFGVIMQLLFPAAPPWYKLNNGLAPANYSMGGSPGGLARIDDIVGFDMYTSTFTNAPVPFGAFPSLHSGCAVMECLFLIWLFPKLKFVWCGYVMWLWWCTMYLTHHYFIDLIGGAVLSLCVFTYTSYVHLPIRLPNKFCRWSYTEILFIDYHEINPLTVSVSALNSESDIENRGGLYSQVSGSSSRVGIDNYEMTSLPRSLTSNIPIADDVDSASSTTELSPPSVFDMDAHTLESTTSLEDFVSTTNGTQTGKGYKIRM</sequence>
<dbReference type="Proteomes" id="UP000790833">
    <property type="component" value="Unassembled WGS sequence"/>
</dbReference>
<feature type="transmembrane region" description="Helical" evidence="6">
    <location>
        <begin position="169"/>
        <end position="200"/>
    </location>
</feature>
<dbReference type="Pfam" id="PF14378">
    <property type="entry name" value="PAP2_3"/>
    <property type="match status" value="1"/>
</dbReference>
<feature type="transmembrane region" description="Helical" evidence="6">
    <location>
        <begin position="142"/>
        <end position="163"/>
    </location>
</feature>
<evidence type="ECO:0000313" key="8">
    <source>
        <dbReference type="EMBL" id="KAG7195855.1"/>
    </source>
</evidence>
<evidence type="ECO:0000256" key="2">
    <source>
        <dbReference type="ARBA" id="ARBA00022692"/>
    </source>
</evidence>
<dbReference type="PANTHER" id="PTHR31310:SF11">
    <property type="entry name" value="INOSITOL PHOSPHORYLCERAMIDE SYNTHASE CATALYTIC SUBUNIT AUR1"/>
    <property type="match status" value="1"/>
</dbReference>
<keyword evidence="9" id="KW-1185">Reference proteome</keyword>
<proteinExistence type="predicted"/>
<dbReference type="AlphaFoldDB" id="A0A9P8AJW7"/>
<dbReference type="InterPro" id="IPR026841">
    <property type="entry name" value="Aur1/Ipt1"/>
</dbReference>
<protein>
    <submittedName>
        <fullName evidence="8">Aureobasidin resistance protein Aur1</fullName>
    </submittedName>
</protein>